<feature type="non-terminal residue" evidence="1">
    <location>
        <position position="337"/>
    </location>
</feature>
<gene>
    <name evidence="1" type="ORF">PROFUN_11109</name>
</gene>
<dbReference type="InParanoid" id="A0A2P6NAL2"/>
<sequence length="337" mass="37790">MVTAISYNCHFTHPSLVVKQPLIVSNRLRQSYAAAVSVCLLQGRLLIGAKNCSSRVFAYFYDHCQEAKLSSKPDVATKTAINMVQHILSEFSQSLEDIPNGIRWDGERLKSTSANVEKMVEHLAAIGLAVVQSTDLELSARITKAKEAVHLNLTLYNDFLEKSIQRKMNADRNLAASIPPTMIFGSTGSLDLSGSNSDMPEVFSPYKYFWAFMDSNRQNVPLPPPSDRDEVVTHLDTFSPWVCDYLFSSTIAREHEAQIEAQATAVRLKATLDSERVEFHDWKIRTLMSFRHALTNKVNSPGEDTEAILKRLQATVALRDVEIAEDQEKMVVLERAV</sequence>
<dbReference type="EMBL" id="MDYQ01000133">
    <property type="protein sequence ID" value="PRP80995.1"/>
    <property type="molecule type" value="Genomic_DNA"/>
</dbReference>
<protein>
    <submittedName>
        <fullName evidence="1">Uncharacterized protein</fullName>
    </submittedName>
</protein>
<organism evidence="1 2">
    <name type="scientific">Planoprotostelium fungivorum</name>
    <dbReference type="NCBI Taxonomy" id="1890364"/>
    <lineage>
        <taxon>Eukaryota</taxon>
        <taxon>Amoebozoa</taxon>
        <taxon>Evosea</taxon>
        <taxon>Variosea</taxon>
        <taxon>Cavosteliida</taxon>
        <taxon>Cavosteliaceae</taxon>
        <taxon>Planoprotostelium</taxon>
    </lineage>
</organism>
<comment type="caution">
    <text evidence="1">The sequence shown here is derived from an EMBL/GenBank/DDBJ whole genome shotgun (WGS) entry which is preliminary data.</text>
</comment>
<accession>A0A2P6NAL2</accession>
<evidence type="ECO:0000313" key="1">
    <source>
        <dbReference type="EMBL" id="PRP80995.1"/>
    </source>
</evidence>
<dbReference type="AlphaFoldDB" id="A0A2P6NAL2"/>
<proteinExistence type="predicted"/>
<reference evidence="1 2" key="1">
    <citation type="journal article" date="2018" name="Genome Biol. Evol.">
        <title>Multiple Roots of Fruiting Body Formation in Amoebozoa.</title>
        <authorList>
            <person name="Hillmann F."/>
            <person name="Forbes G."/>
            <person name="Novohradska S."/>
            <person name="Ferling I."/>
            <person name="Riege K."/>
            <person name="Groth M."/>
            <person name="Westermann M."/>
            <person name="Marz M."/>
            <person name="Spaller T."/>
            <person name="Winckler T."/>
            <person name="Schaap P."/>
            <person name="Glockner G."/>
        </authorList>
    </citation>
    <scope>NUCLEOTIDE SEQUENCE [LARGE SCALE GENOMIC DNA]</scope>
    <source>
        <strain evidence="1 2">Jena</strain>
    </source>
</reference>
<keyword evidence="2" id="KW-1185">Reference proteome</keyword>
<name>A0A2P6NAL2_9EUKA</name>
<evidence type="ECO:0000313" key="2">
    <source>
        <dbReference type="Proteomes" id="UP000241769"/>
    </source>
</evidence>
<dbReference type="Proteomes" id="UP000241769">
    <property type="component" value="Unassembled WGS sequence"/>
</dbReference>